<dbReference type="Gene3D" id="2.120.10.30">
    <property type="entry name" value="TolB, C-terminal domain"/>
    <property type="match status" value="1"/>
</dbReference>
<dbReference type="GO" id="GO:0016020">
    <property type="term" value="C:membrane"/>
    <property type="evidence" value="ECO:0007669"/>
    <property type="project" value="InterPro"/>
</dbReference>
<dbReference type="InterPro" id="IPR002126">
    <property type="entry name" value="Cadherin-like_dom"/>
</dbReference>
<dbReference type="AlphaFoldDB" id="A0A1X7FYM5"/>
<name>A0A1X7FYM5_9SPHN</name>
<dbReference type="Proteomes" id="UP000192934">
    <property type="component" value="Chromosome I"/>
</dbReference>
<dbReference type="InterPro" id="IPR011041">
    <property type="entry name" value="Quinoprot_gluc/sorb_DH_b-prop"/>
</dbReference>
<keyword evidence="3" id="KW-1185">Reference proteome</keyword>
<reference evidence="3" key="1">
    <citation type="submission" date="2017-04" db="EMBL/GenBank/DDBJ databases">
        <authorList>
            <person name="Varghese N."/>
            <person name="Submissions S."/>
        </authorList>
    </citation>
    <scope>NUCLEOTIDE SEQUENCE [LARGE SCALE GENOMIC DNA]</scope>
    <source>
        <strain evidence="3">Dd16</strain>
    </source>
</reference>
<dbReference type="SUPFAM" id="SSF50952">
    <property type="entry name" value="Soluble quinoprotein glucose dehydrogenase"/>
    <property type="match status" value="1"/>
</dbReference>
<accession>A0A1X7FYM5</accession>
<sequence length="436" mass="46118">MSENSAGAIYLAAATDPEGNAITFSIAGGPDVSRFNITTAGQLSFKTPPNYELPDDADKDNVYRVTLAASDGRASSVLDLAVTVTNDPEGVFVRRIATGFADPVDVSIVNASTLLVAERDGNVFAFDVPSGRKTLLIRIPDSLGSLELHAIAASKTYANDGSFYLLYSNPLTRIEKYARNSSGATALASFNPVLTVGEAFSSYRAERGWLHVADDGDLFAAMGDGRSLTMESEAQSGRLPFGKLFRLRLKPDPYAGAAVGPFYLSTQLAKGLLSPQGGALLADGRVLLTDRGNVWAEVNLVDPRQPPANLGWPYKDGSLLLKPSPPANLVDPILAYEANGDLSPDGQIVGGAVSAGPIISLRDRFLFADQRGAIFALPLAAIKLGQTLGLAAAERRTADFAPDQGVINGPRALKADANGIIYILDFDGDIFRVDAR</sequence>
<feature type="domain" description="Cadherin" evidence="1">
    <location>
        <begin position="1"/>
        <end position="92"/>
    </location>
</feature>
<evidence type="ECO:0000313" key="2">
    <source>
        <dbReference type="EMBL" id="SMF61234.1"/>
    </source>
</evidence>
<dbReference type="GO" id="GO:0005509">
    <property type="term" value="F:calcium ion binding"/>
    <property type="evidence" value="ECO:0007669"/>
    <property type="project" value="InterPro"/>
</dbReference>
<dbReference type="PROSITE" id="PS50268">
    <property type="entry name" value="CADHERIN_2"/>
    <property type="match status" value="1"/>
</dbReference>
<dbReference type="PANTHER" id="PTHR19328:SF13">
    <property type="entry name" value="HIPL1 PROTEIN"/>
    <property type="match status" value="1"/>
</dbReference>
<dbReference type="RefSeq" id="WP_172840776.1">
    <property type="nucleotide sequence ID" value="NZ_LT840185.1"/>
</dbReference>
<dbReference type="Gene3D" id="2.60.40.60">
    <property type="entry name" value="Cadherins"/>
    <property type="match status" value="1"/>
</dbReference>
<dbReference type="CDD" id="cd11304">
    <property type="entry name" value="Cadherin_repeat"/>
    <property type="match status" value="1"/>
</dbReference>
<dbReference type="GO" id="GO:0007156">
    <property type="term" value="P:homophilic cell adhesion via plasma membrane adhesion molecules"/>
    <property type="evidence" value="ECO:0007669"/>
    <property type="project" value="InterPro"/>
</dbReference>
<dbReference type="InterPro" id="IPR011042">
    <property type="entry name" value="6-blade_b-propeller_TolB-like"/>
</dbReference>
<dbReference type="PANTHER" id="PTHR19328">
    <property type="entry name" value="HEDGEHOG-INTERACTING PROTEIN"/>
    <property type="match status" value="1"/>
</dbReference>
<evidence type="ECO:0000259" key="1">
    <source>
        <dbReference type="PROSITE" id="PS50268"/>
    </source>
</evidence>
<dbReference type="Pfam" id="PF07995">
    <property type="entry name" value="GSDH"/>
    <property type="match status" value="1"/>
</dbReference>
<evidence type="ECO:0000313" key="3">
    <source>
        <dbReference type="Proteomes" id="UP000192934"/>
    </source>
</evidence>
<dbReference type="EMBL" id="LT840185">
    <property type="protein sequence ID" value="SMF61234.1"/>
    <property type="molecule type" value="Genomic_DNA"/>
</dbReference>
<protein>
    <recommendedName>
        <fullName evidence="1">Cadherin domain-containing protein</fullName>
    </recommendedName>
</protein>
<organism evidence="2 3">
    <name type="scientific">Allosphingosinicella indica</name>
    <dbReference type="NCBI Taxonomy" id="941907"/>
    <lineage>
        <taxon>Bacteria</taxon>
        <taxon>Pseudomonadati</taxon>
        <taxon>Pseudomonadota</taxon>
        <taxon>Alphaproteobacteria</taxon>
        <taxon>Sphingomonadales</taxon>
        <taxon>Sphingomonadaceae</taxon>
        <taxon>Allosphingosinicella</taxon>
    </lineage>
</organism>
<proteinExistence type="predicted"/>
<gene>
    <name evidence="2" type="ORF">SAMN06295910_0218</name>
</gene>
<dbReference type="InterPro" id="IPR012938">
    <property type="entry name" value="Glc/Sorbosone_DH"/>
</dbReference>